<accession>A0A177A3S0</accession>
<name>A0A177A3S0_9PEZI</name>
<feature type="region of interest" description="Disordered" evidence="10">
    <location>
        <begin position="65"/>
        <end position="85"/>
    </location>
</feature>
<dbReference type="OrthoDB" id="17678at2759"/>
<proteinExistence type="inferred from homology"/>
<keyword evidence="6 11" id="KW-1133">Transmembrane helix</keyword>
<dbReference type="RefSeq" id="XP_024322127.1">
    <property type="nucleotide sequence ID" value="XM_024470503.1"/>
</dbReference>
<keyword evidence="4" id="KW-0999">Mitochondrion inner membrane</keyword>
<evidence type="ECO:0000256" key="1">
    <source>
        <dbReference type="ARBA" id="ARBA00004273"/>
    </source>
</evidence>
<evidence type="ECO:0000256" key="7">
    <source>
        <dbReference type="ARBA" id="ARBA00023128"/>
    </source>
</evidence>
<evidence type="ECO:0000256" key="5">
    <source>
        <dbReference type="ARBA" id="ARBA00022946"/>
    </source>
</evidence>
<feature type="compositionally biased region" description="Basic and acidic residues" evidence="10">
    <location>
        <begin position="150"/>
        <end position="160"/>
    </location>
</feature>
<reference evidence="12" key="1">
    <citation type="submission" date="2016-03" db="EMBL/GenBank/DDBJ databases">
        <title>Updated assembly of Pseudogymnoascus destructans, the fungus causing white-nose syndrome of bats.</title>
        <authorList>
            <person name="Palmer J.M."/>
            <person name="Drees K.P."/>
            <person name="Foster J.T."/>
            <person name="Lindner D.L."/>
        </authorList>
    </citation>
    <scope>NUCLEOTIDE SEQUENCE [LARGE SCALE GENOMIC DNA]</scope>
    <source>
        <strain evidence="12">20631-21</strain>
    </source>
</reference>
<dbReference type="VEuPathDB" id="FungiDB:GMDG_06954"/>
<evidence type="ECO:0000256" key="3">
    <source>
        <dbReference type="ARBA" id="ARBA00022692"/>
    </source>
</evidence>
<evidence type="ECO:0000313" key="12">
    <source>
        <dbReference type="EMBL" id="OAF56836.1"/>
    </source>
</evidence>
<comment type="subcellular location">
    <subcellularLocation>
        <location evidence="1">Mitochondrion inner membrane</location>
    </subcellularLocation>
</comment>
<organism evidence="12">
    <name type="scientific">Pseudogymnoascus destructans</name>
    <dbReference type="NCBI Taxonomy" id="655981"/>
    <lineage>
        <taxon>Eukaryota</taxon>
        <taxon>Fungi</taxon>
        <taxon>Dikarya</taxon>
        <taxon>Ascomycota</taxon>
        <taxon>Pezizomycotina</taxon>
        <taxon>Leotiomycetes</taxon>
        <taxon>Thelebolales</taxon>
        <taxon>Thelebolaceae</taxon>
        <taxon>Pseudogymnoascus</taxon>
    </lineage>
</organism>
<dbReference type="Proteomes" id="UP000077154">
    <property type="component" value="Unassembled WGS sequence"/>
</dbReference>
<evidence type="ECO:0000256" key="10">
    <source>
        <dbReference type="SAM" id="MobiDB-lite"/>
    </source>
</evidence>
<evidence type="ECO:0000256" key="9">
    <source>
        <dbReference type="ARBA" id="ARBA00025191"/>
    </source>
</evidence>
<comment type="function">
    <text evidence="9">Involved in the organization of the mitochondrial membranes and the global structure of the mitochondria. Also required for mitochondrial distribution and mobility as well as for the maintenance of mitochondrial DNA nucleoids structures.</text>
</comment>
<dbReference type="GO" id="GO:0005743">
    <property type="term" value="C:mitochondrial inner membrane"/>
    <property type="evidence" value="ECO:0007669"/>
    <property type="project" value="UniProtKB-SubCell"/>
</dbReference>
<dbReference type="PANTHER" id="PTHR31068">
    <property type="entry name" value="MITOCHONDRIAL DISTRIBUTION AND MORPHOLOGY PROTEIN 31"/>
    <property type="match status" value="1"/>
</dbReference>
<dbReference type="InterPro" id="IPR012571">
    <property type="entry name" value="Mdm31/Mdm32"/>
</dbReference>
<dbReference type="Pfam" id="PF08118">
    <property type="entry name" value="MDM31_MDM32"/>
    <property type="match status" value="1"/>
</dbReference>
<keyword evidence="8 11" id="KW-0472">Membrane</keyword>
<keyword evidence="3 11" id="KW-0812">Transmembrane</keyword>
<feature type="region of interest" description="Disordered" evidence="10">
    <location>
        <begin position="138"/>
        <end position="179"/>
    </location>
</feature>
<evidence type="ECO:0000256" key="11">
    <source>
        <dbReference type="SAM" id="Phobius"/>
    </source>
</evidence>
<dbReference type="GO" id="GO:0007005">
    <property type="term" value="P:mitochondrion organization"/>
    <property type="evidence" value="ECO:0007669"/>
    <property type="project" value="InterPro"/>
</dbReference>
<evidence type="ECO:0000256" key="2">
    <source>
        <dbReference type="ARBA" id="ARBA00005687"/>
    </source>
</evidence>
<gene>
    <name evidence="12" type="primary">MDM31</name>
    <name evidence="12" type="ORF">VC83_06919</name>
</gene>
<protein>
    <submittedName>
        <fullName evidence="12">Mitochondrial distribution and morphology protein 31, mitochondrial</fullName>
    </submittedName>
</protein>
<dbReference type="eggNOG" id="ENOG502QQJG">
    <property type="taxonomic scope" value="Eukaryota"/>
</dbReference>
<keyword evidence="7" id="KW-0496">Mitochondrion</keyword>
<dbReference type="EMBL" id="KV441402">
    <property type="protein sequence ID" value="OAF56836.1"/>
    <property type="molecule type" value="Genomic_DNA"/>
</dbReference>
<feature type="transmembrane region" description="Helical" evidence="11">
    <location>
        <begin position="233"/>
        <end position="260"/>
    </location>
</feature>
<dbReference type="PANTHER" id="PTHR31068:SF0">
    <property type="entry name" value="MITOCHONDRIAL DISTRIBUTION AND MORPHOLOGY PROTEIN 31"/>
    <property type="match status" value="1"/>
</dbReference>
<sequence>MAANMGHAKLRTQLWASAIPFLTAKSRLPVPISSHPHIRGFASSHPTNAYSRPTVSRAATTQHARRQSISSRGVLGNHAVPNGADNARAGALGRLAFTPREAGHKHTSLLAGNLWGRHIHQQIPRIPDKAWASEKTMIIPPNTAKRLKSTKPEGDKEDTANKSSAPHTKPDGTPEDANHSYFHLPHLPKMPHRPTKEELLAAATGFWSRLKIRFKWFSIRSARPWNVDDWSAFVSWFVLGHIVWILVGTTTFVSLLILAINTVVAQETLARWVGDYLTQSTGVKVVFESAVVPKWRNGVISFANVFVSRRPGQGPSKVSKGSSLTAAAAAAAKRQADQDGSTEPEELEDDGNYTQFDVTLDAVNVTLSFAKWWNGKGLLKDVEIKGVRGVLDRTHVVWPDEYVDPRLYKHEHQVGDFEIENFKMEDLLLTIHQPKGFRPYSVSVYTCELPQLRKQWLFYDFLSANQMSGSFDGSLFNIHPHQSHSPGHNSEYGNPDVWKKHSRMRIDGLKIDHLNRGVEGLFGWIYEGNVDIVADIMFPADSDESIAKVMSDLYDRLEATVTSNRYRYFLENNPYTADLDTPEQRAAFEAQNAIDHDKRFLIMDMKVHLNDVRAAVPLFTRDLSYINQALIRPIVAYINSRKTFIPINCRIVKKAHEFDGSWTIYDCGLMEDLSAETYDAFAKDVTDSQARMRRFKKVGIWSISLALQALFMTMSGSVA</sequence>
<evidence type="ECO:0000256" key="8">
    <source>
        <dbReference type="ARBA" id="ARBA00023136"/>
    </source>
</evidence>
<dbReference type="GO" id="GO:0000001">
    <property type="term" value="P:mitochondrion inheritance"/>
    <property type="evidence" value="ECO:0007669"/>
    <property type="project" value="InterPro"/>
</dbReference>
<dbReference type="AlphaFoldDB" id="A0A177A3S0"/>
<dbReference type="GeneID" id="36289970"/>
<evidence type="ECO:0000256" key="6">
    <source>
        <dbReference type="ARBA" id="ARBA00022989"/>
    </source>
</evidence>
<feature type="compositionally biased region" description="Basic and acidic residues" evidence="10">
    <location>
        <begin position="168"/>
        <end position="178"/>
    </location>
</feature>
<evidence type="ECO:0000256" key="4">
    <source>
        <dbReference type="ARBA" id="ARBA00022792"/>
    </source>
</evidence>
<keyword evidence="5" id="KW-0809">Transit peptide</keyword>
<feature type="transmembrane region" description="Helical" evidence="11">
    <location>
        <begin position="698"/>
        <end position="718"/>
    </location>
</feature>
<comment type="similarity">
    <text evidence="2">Belongs to the MDM31/MDM32 family.</text>
</comment>